<dbReference type="RefSeq" id="WP_121624439.1">
    <property type="nucleotide sequence ID" value="NZ_JACIIW010000003.1"/>
</dbReference>
<organism evidence="3 4">
    <name type="scientific">Xanthobacter tagetidis</name>
    <dbReference type="NCBI Taxonomy" id="60216"/>
    <lineage>
        <taxon>Bacteria</taxon>
        <taxon>Pseudomonadati</taxon>
        <taxon>Pseudomonadota</taxon>
        <taxon>Alphaproteobacteria</taxon>
        <taxon>Hyphomicrobiales</taxon>
        <taxon>Xanthobacteraceae</taxon>
        <taxon>Xanthobacter</taxon>
    </lineage>
</organism>
<dbReference type="InterPro" id="IPR023631">
    <property type="entry name" value="Amidase_dom"/>
</dbReference>
<dbReference type="OrthoDB" id="9777859at2"/>
<evidence type="ECO:0000313" key="3">
    <source>
        <dbReference type="EMBL" id="RLP75881.1"/>
    </source>
</evidence>
<proteinExistence type="inferred from homology"/>
<dbReference type="AlphaFoldDB" id="A0A3L7A8H7"/>
<dbReference type="Proteomes" id="UP000269692">
    <property type="component" value="Unassembled WGS sequence"/>
</dbReference>
<keyword evidence="4" id="KW-1185">Reference proteome</keyword>
<evidence type="ECO:0000259" key="2">
    <source>
        <dbReference type="Pfam" id="PF01425"/>
    </source>
</evidence>
<dbReference type="InterPro" id="IPR036928">
    <property type="entry name" value="AS_sf"/>
</dbReference>
<dbReference type="PANTHER" id="PTHR11895">
    <property type="entry name" value="TRANSAMIDASE"/>
    <property type="match status" value="1"/>
</dbReference>
<reference evidence="3 4" key="1">
    <citation type="submission" date="2018-10" db="EMBL/GenBank/DDBJ databases">
        <title>Xanthobacter tagetidis genome sequencing and assembly.</title>
        <authorList>
            <person name="Maclea K.S."/>
            <person name="Goen A.E."/>
            <person name="Fatima S.A."/>
        </authorList>
    </citation>
    <scope>NUCLEOTIDE SEQUENCE [LARGE SCALE GENOMIC DNA]</scope>
    <source>
        <strain evidence="3 4">ATCC 700314</strain>
    </source>
</reference>
<dbReference type="GO" id="GO:0003824">
    <property type="term" value="F:catalytic activity"/>
    <property type="evidence" value="ECO:0007669"/>
    <property type="project" value="InterPro"/>
</dbReference>
<dbReference type="InterPro" id="IPR000120">
    <property type="entry name" value="Amidase"/>
</dbReference>
<accession>A0A3L7A8H7</accession>
<dbReference type="PANTHER" id="PTHR11895:SF151">
    <property type="entry name" value="GLUTAMYL-TRNA(GLN) AMIDOTRANSFERASE SUBUNIT A"/>
    <property type="match status" value="1"/>
</dbReference>
<evidence type="ECO:0000313" key="4">
    <source>
        <dbReference type="Proteomes" id="UP000269692"/>
    </source>
</evidence>
<protein>
    <submittedName>
        <fullName evidence="3">Amidase</fullName>
    </submittedName>
</protein>
<dbReference type="SUPFAM" id="SSF75304">
    <property type="entry name" value="Amidase signature (AS) enzymes"/>
    <property type="match status" value="1"/>
</dbReference>
<evidence type="ECO:0000256" key="1">
    <source>
        <dbReference type="ARBA" id="ARBA00009199"/>
    </source>
</evidence>
<dbReference type="Pfam" id="PF01425">
    <property type="entry name" value="Amidase"/>
    <property type="match status" value="1"/>
</dbReference>
<gene>
    <name evidence="3" type="ORF">D9R14_16490</name>
</gene>
<comment type="caution">
    <text evidence="3">The sequence shown here is derived from an EMBL/GenBank/DDBJ whole genome shotgun (WGS) entry which is preliminary data.</text>
</comment>
<comment type="similarity">
    <text evidence="1">Belongs to the amidase family.</text>
</comment>
<dbReference type="Gene3D" id="3.90.1300.10">
    <property type="entry name" value="Amidase signature (AS) domain"/>
    <property type="match status" value="1"/>
</dbReference>
<feature type="domain" description="Amidase" evidence="2">
    <location>
        <begin position="56"/>
        <end position="417"/>
    </location>
</feature>
<dbReference type="EMBL" id="RCTF01000014">
    <property type="protein sequence ID" value="RLP75881.1"/>
    <property type="molecule type" value="Genomic_DNA"/>
</dbReference>
<name>A0A3L7A8H7_9HYPH</name>
<sequence length="437" mass="44063">MTETFAPLGVLDIVRAVAEGTLDPRASVAAAAARARACEPAVGAFTHLPAIEDAAAGAGPLAGIAVAVKDLIDTAGMPTAYGSAIFADHVPAADAAVVKRLKALSAVIVGKTVTTEFAWRHPAGTRNPWNVGHTPGGSSSGSAAAVAAGAAHVALGTQTLGSVLRPAAYCGVVGLKASFGAVPRAGVHPLSQSLDHVGLFARAVDDVALVLSLIAEGDGAPAFPAFQVPPEGLAPFPKPRIGLLMGPEWTLLEEAQRETLRAAAAAFAAAGAVVEEITLPDAFQRLGEINATLCAAEGAYNLGPLTDRFPEKASERVKALVASGREVPAVAYVAASHDRLALRAAFPAALAGFDVLLTAPAFGEAPEGLGNTGDPALCVPWTTLGVPAITLPAGTGPKGLPLGVQLVAPFGEDRKLLRIAKACEIALGRRPAIAPVS</sequence>